<dbReference type="Proteomes" id="UP000436088">
    <property type="component" value="Unassembled WGS sequence"/>
</dbReference>
<reference evidence="1" key="1">
    <citation type="submission" date="2019-09" db="EMBL/GenBank/DDBJ databases">
        <title>Draft genome information of white flower Hibiscus syriacus.</title>
        <authorList>
            <person name="Kim Y.-M."/>
        </authorList>
    </citation>
    <scope>NUCLEOTIDE SEQUENCE [LARGE SCALE GENOMIC DNA]</scope>
    <source>
        <strain evidence="1">YM2019G1</strain>
    </source>
</reference>
<comment type="caution">
    <text evidence="1">The sequence shown here is derived from an EMBL/GenBank/DDBJ whole genome shotgun (WGS) entry which is preliminary data.</text>
</comment>
<name>A0A6A3ADH9_HIBSY</name>
<accession>A0A6A3ADH9</accession>
<dbReference type="EMBL" id="VEPZ02001007">
    <property type="protein sequence ID" value="KAE8702651.1"/>
    <property type="molecule type" value="Genomic_DNA"/>
</dbReference>
<evidence type="ECO:0000313" key="2">
    <source>
        <dbReference type="Proteomes" id="UP000436088"/>
    </source>
</evidence>
<protein>
    <submittedName>
        <fullName evidence="1">Uncharacterized protein</fullName>
    </submittedName>
</protein>
<dbReference type="AlphaFoldDB" id="A0A6A3ADH9"/>
<proteinExistence type="predicted"/>
<evidence type="ECO:0000313" key="1">
    <source>
        <dbReference type="EMBL" id="KAE8702651.1"/>
    </source>
</evidence>
<sequence length="330" mass="35658">MDLDDHPLTPSRQSLLATATAELRQMGFGPFGQGSEFRVTDEERFEVGGFVGVRRDGFGTGKVEFGALGFMFPWRIWLKLLESVFQLLESNRSSNSVRNTAAATFRQALALVCDSLLIFSQQKRIEWSVDNDARNAAVLVARSGWKSMLGTFSTVARGFLLLQQLGNLPMAYLVSVLDVYEVLQKTPTYIGNIIQKQVLMDMVHLAILSLSLAAVATVAATPAGCVVSVGSLLISATFTPSASPFVAALSDCNFSVACLGIEIGSRLSCGANTYGNYGGTTCGSHSCRLYCGCITPIYRLLPCCKSGCFKCFSDRNWTYGTSSTTTLSRS</sequence>
<gene>
    <name evidence="1" type="ORF">F3Y22_tig00110482pilonHSYRG00566</name>
</gene>
<organism evidence="1 2">
    <name type="scientific">Hibiscus syriacus</name>
    <name type="common">Rose of Sharon</name>
    <dbReference type="NCBI Taxonomy" id="106335"/>
    <lineage>
        <taxon>Eukaryota</taxon>
        <taxon>Viridiplantae</taxon>
        <taxon>Streptophyta</taxon>
        <taxon>Embryophyta</taxon>
        <taxon>Tracheophyta</taxon>
        <taxon>Spermatophyta</taxon>
        <taxon>Magnoliopsida</taxon>
        <taxon>eudicotyledons</taxon>
        <taxon>Gunneridae</taxon>
        <taxon>Pentapetalae</taxon>
        <taxon>rosids</taxon>
        <taxon>malvids</taxon>
        <taxon>Malvales</taxon>
        <taxon>Malvaceae</taxon>
        <taxon>Malvoideae</taxon>
        <taxon>Hibiscus</taxon>
    </lineage>
</organism>
<keyword evidence="2" id="KW-1185">Reference proteome</keyword>